<comment type="caution">
    <text evidence="15">The sequence shown here is derived from an EMBL/GenBank/DDBJ whole genome shotgun (WGS) entry which is preliminary data.</text>
</comment>
<dbReference type="GO" id="GO:0046872">
    <property type="term" value="F:metal ion binding"/>
    <property type="evidence" value="ECO:0007669"/>
    <property type="project" value="UniProtKB-KW"/>
</dbReference>
<feature type="domain" description="CTP synthase N-terminal" evidence="14">
    <location>
        <begin position="3"/>
        <end position="265"/>
    </location>
</feature>
<dbReference type="Gene3D" id="3.40.50.300">
    <property type="entry name" value="P-loop containing nucleotide triphosphate hydrolases"/>
    <property type="match status" value="1"/>
</dbReference>
<evidence type="ECO:0000256" key="6">
    <source>
        <dbReference type="ARBA" id="ARBA00022840"/>
    </source>
</evidence>
<feature type="binding site" evidence="11">
    <location>
        <position position="240"/>
    </location>
    <ligand>
        <name>ATP</name>
        <dbReference type="ChEBI" id="CHEBI:30616"/>
    </ligand>
</feature>
<feature type="binding site" evidence="11">
    <location>
        <position position="352"/>
    </location>
    <ligand>
        <name>L-glutamine</name>
        <dbReference type="ChEBI" id="CHEBI:58359"/>
    </ligand>
</feature>
<comment type="catalytic activity">
    <reaction evidence="11">
        <text>L-glutamine + H2O = L-glutamate + NH4(+)</text>
        <dbReference type="Rhea" id="RHEA:15889"/>
        <dbReference type="ChEBI" id="CHEBI:15377"/>
        <dbReference type="ChEBI" id="CHEBI:28938"/>
        <dbReference type="ChEBI" id="CHEBI:29985"/>
        <dbReference type="ChEBI" id="CHEBI:58359"/>
    </reaction>
</comment>
<protein>
    <recommendedName>
        <fullName evidence="11">CTP synthase</fullName>
        <ecNumber evidence="11">6.3.4.2</ecNumber>
    </recommendedName>
    <alternativeName>
        <fullName evidence="11">Cytidine 5'-triphosphate synthase</fullName>
    </alternativeName>
    <alternativeName>
        <fullName evidence="11">Cytidine triphosphate synthetase</fullName>
        <shortName evidence="11">CTP synthetase</shortName>
        <shortName evidence="11">CTPS</shortName>
    </alternativeName>
    <alternativeName>
        <fullName evidence="11">UTP--ammonia ligase</fullName>
    </alternativeName>
</protein>
<evidence type="ECO:0000256" key="7">
    <source>
        <dbReference type="ARBA" id="ARBA00022842"/>
    </source>
</evidence>
<comment type="pathway">
    <text evidence="1 11">Pyrimidine metabolism; CTP biosynthesis via de novo pathway; CTP from UDP: step 2/2.</text>
</comment>
<comment type="miscellaneous">
    <text evidence="11">CTPSs have evolved a hybrid strategy for distinguishing between UTP and CTP. The overlapping regions of the product feedback inhibitory and substrate sites recognize a common feature in both compounds, the triphosphate moiety. To differentiate isosteric substrate and product pyrimidine rings, an additional pocket far from the expected kinase/ligase catalytic site, specifically recognizes the cytosine and ribose portions of the product inhibitor.</text>
</comment>
<dbReference type="GO" id="GO:0005524">
    <property type="term" value="F:ATP binding"/>
    <property type="evidence" value="ECO:0007669"/>
    <property type="project" value="UniProtKB-KW"/>
</dbReference>
<dbReference type="InterPro" id="IPR017926">
    <property type="entry name" value="GATASE"/>
</dbReference>
<dbReference type="GO" id="GO:0005829">
    <property type="term" value="C:cytosol"/>
    <property type="evidence" value="ECO:0007669"/>
    <property type="project" value="TreeGrafter"/>
</dbReference>
<feature type="binding site" evidence="11">
    <location>
        <position position="222"/>
    </location>
    <ligand>
        <name>UTP</name>
        <dbReference type="ChEBI" id="CHEBI:46398"/>
    </ligand>
</feature>
<proteinExistence type="inferred from homology"/>
<evidence type="ECO:0000256" key="3">
    <source>
        <dbReference type="ARBA" id="ARBA00022598"/>
    </source>
</evidence>
<feature type="domain" description="Glutamine amidotransferase" evidence="13">
    <location>
        <begin position="300"/>
        <end position="564"/>
    </location>
</feature>
<evidence type="ECO:0000256" key="1">
    <source>
        <dbReference type="ARBA" id="ARBA00005171"/>
    </source>
</evidence>
<feature type="compositionally biased region" description="Basic and acidic residues" evidence="12">
    <location>
        <begin position="433"/>
        <end position="450"/>
    </location>
</feature>
<reference evidence="15" key="1">
    <citation type="submission" date="2020-07" db="EMBL/GenBank/DDBJ databases">
        <title>Huge and variable diversity of episymbiotic CPR bacteria and DPANN archaea in groundwater ecosystems.</title>
        <authorList>
            <person name="He C.Y."/>
            <person name="Keren R."/>
            <person name="Whittaker M."/>
            <person name="Farag I.F."/>
            <person name="Doudna J."/>
            <person name="Cate J.H.D."/>
            <person name="Banfield J.F."/>
        </authorList>
    </citation>
    <scope>NUCLEOTIDE SEQUENCE</scope>
    <source>
        <strain evidence="15">NC_groundwater_672_Ag_B-0.1um_62_36</strain>
    </source>
</reference>
<keyword evidence="4 11" id="KW-0479">Metal-binding</keyword>
<feature type="binding site" evidence="11">
    <location>
        <begin position="380"/>
        <end position="383"/>
    </location>
    <ligand>
        <name>L-glutamine</name>
        <dbReference type="ChEBI" id="CHEBI:58359"/>
    </ligand>
</feature>
<dbReference type="CDD" id="cd03113">
    <property type="entry name" value="CTPS_N"/>
    <property type="match status" value="1"/>
</dbReference>
<dbReference type="GO" id="GO:0019856">
    <property type="term" value="P:pyrimidine nucleobase biosynthetic process"/>
    <property type="evidence" value="ECO:0007669"/>
    <property type="project" value="TreeGrafter"/>
</dbReference>
<keyword evidence="8 11" id="KW-0315">Glutamine amidotransferase</keyword>
<feature type="binding site" evidence="11">
    <location>
        <position position="222"/>
    </location>
    <ligand>
        <name>CTP</name>
        <dbReference type="ChEBI" id="CHEBI:37563"/>
        <note>allosteric inhibitor</note>
    </ligand>
</feature>
<dbReference type="EMBL" id="JACPRF010000156">
    <property type="protein sequence ID" value="MBI2876222.1"/>
    <property type="molecule type" value="Genomic_DNA"/>
</dbReference>
<dbReference type="GO" id="GO:0003883">
    <property type="term" value="F:CTP synthase activity"/>
    <property type="evidence" value="ECO:0007669"/>
    <property type="project" value="UniProtKB-UniRule"/>
</dbReference>
<feature type="binding site" evidence="11">
    <location>
        <begin position="146"/>
        <end position="148"/>
    </location>
    <ligand>
        <name>CTP</name>
        <dbReference type="ChEBI" id="CHEBI:37563"/>
        <note>allosteric inhibitor</note>
    </ligand>
</feature>
<feature type="binding site" evidence="11">
    <location>
        <begin position="186"/>
        <end position="191"/>
    </location>
    <ligand>
        <name>UTP</name>
        <dbReference type="ChEBI" id="CHEBI:46398"/>
    </ligand>
</feature>
<evidence type="ECO:0000256" key="2">
    <source>
        <dbReference type="ARBA" id="ARBA00007533"/>
    </source>
</evidence>
<dbReference type="Gene3D" id="3.40.50.880">
    <property type="match status" value="1"/>
</dbReference>
<feature type="active site" evidence="11">
    <location>
        <position position="546"/>
    </location>
</feature>
<gene>
    <name evidence="11" type="primary">pyrG</name>
    <name evidence="15" type="ORF">HYY20_05010</name>
</gene>
<dbReference type="InterPro" id="IPR004468">
    <property type="entry name" value="CTP_synthase"/>
</dbReference>
<dbReference type="SUPFAM" id="SSF52540">
    <property type="entry name" value="P-loop containing nucleoside triphosphate hydrolases"/>
    <property type="match status" value="1"/>
</dbReference>
<dbReference type="FunFam" id="3.40.50.300:FF:000009">
    <property type="entry name" value="CTP synthase"/>
    <property type="match status" value="1"/>
</dbReference>
<dbReference type="GO" id="GO:0044210">
    <property type="term" value="P:'de novo' CTP biosynthetic process"/>
    <property type="evidence" value="ECO:0007669"/>
    <property type="project" value="UniProtKB-UniRule"/>
</dbReference>
<feature type="region of interest" description="Disordered" evidence="12">
    <location>
        <begin position="433"/>
        <end position="467"/>
    </location>
</feature>
<comment type="similarity">
    <text evidence="2 11">Belongs to the CTP synthase family.</text>
</comment>
<comment type="caution">
    <text evidence="11">Lacks conserved residue(s) required for the propagation of feature annotation.</text>
</comment>
<evidence type="ECO:0000256" key="10">
    <source>
        <dbReference type="ARBA" id="ARBA00047781"/>
    </source>
</evidence>
<comment type="catalytic activity">
    <reaction evidence="11">
        <text>UTP + NH4(+) + ATP = CTP + ADP + phosphate + 2 H(+)</text>
        <dbReference type="Rhea" id="RHEA:16597"/>
        <dbReference type="ChEBI" id="CHEBI:15378"/>
        <dbReference type="ChEBI" id="CHEBI:28938"/>
        <dbReference type="ChEBI" id="CHEBI:30616"/>
        <dbReference type="ChEBI" id="CHEBI:37563"/>
        <dbReference type="ChEBI" id="CHEBI:43474"/>
        <dbReference type="ChEBI" id="CHEBI:46398"/>
        <dbReference type="ChEBI" id="CHEBI:456216"/>
    </reaction>
</comment>
<feature type="active site" evidence="11">
    <location>
        <position position="548"/>
    </location>
</feature>
<sequence>MAKYIFVTGGVLSSLGKGLSSAAIGALMESRGLKVTLQKFDPYINVDPGTMSPFQHGEVFVTDDGAETDLDLGHYERFTSARLSQVNNVTTGKIYYTVIAKERRGHYLGRTVQVIPHITDEIKSHFLAVAGDHDIVICEIGGTVGDIESLPFLEAVRQFQFDIGKENVVYIHLTLVPYIPSAGELKTKPTQHSVKELREIGIQPDILLCRTQSPLSADLKAKIALFCNLSERAVITAIDVETVYEVPLAFHQEKLDELLVERLGLETREPDLSEWERIVEKIKHPSHRVTVAIVGKYVGLQDSYKSLMEALIHGGIANDARVRLEWVDSEEIEKEGPEALLKRVDGILIPGGFGGRGIEGKIAAIQYARENQVPFFGICLGMQCAVIEYARNICGLQEAQSTEVDPQTLVPVIDLQKGVHGTQLCLKLNTRQKEPAHSLDPDHQFSDHFELPPQKEPPHRLDSSDKGGTMRLGAYPCKLKEGSLAARAYPTLYISERHRHRYEVSSQYRPLLEKKGLEISGLSPDGHLVEIIELKDHPWFLAVQFHPEFKSSPRTPHPLFREFIGACLTACRPSPIVKASLRVSHR</sequence>
<keyword evidence="9 11" id="KW-0665">Pyrimidine biosynthesis</keyword>
<dbReference type="Pfam" id="PF06418">
    <property type="entry name" value="CTP_synth_N"/>
    <property type="match status" value="1"/>
</dbReference>
<feature type="binding site" evidence="11">
    <location>
        <position position="71"/>
    </location>
    <ligand>
        <name>Mg(2+)</name>
        <dbReference type="ChEBI" id="CHEBI:18420"/>
    </ligand>
</feature>
<dbReference type="NCBIfam" id="TIGR00337">
    <property type="entry name" value="PyrG"/>
    <property type="match status" value="1"/>
</dbReference>
<dbReference type="EC" id="6.3.4.2" evidence="11"/>
<evidence type="ECO:0000256" key="9">
    <source>
        <dbReference type="ARBA" id="ARBA00022975"/>
    </source>
</evidence>
<dbReference type="PANTHER" id="PTHR11550:SF0">
    <property type="entry name" value="CTP SYNTHASE-RELATED"/>
    <property type="match status" value="1"/>
</dbReference>
<comment type="function">
    <text evidence="11">Catalyzes the ATP-dependent amination of UTP to CTP with either L-glutamine or ammonia as the source of nitrogen. Regulates intracellular CTP levels through interactions with the four ribonucleotide triphosphates.</text>
</comment>
<keyword evidence="5 11" id="KW-0547">Nucleotide-binding</keyword>
<evidence type="ECO:0000256" key="8">
    <source>
        <dbReference type="ARBA" id="ARBA00022962"/>
    </source>
</evidence>
<keyword evidence="6 11" id="KW-0067">ATP-binding</keyword>
<comment type="activity regulation">
    <text evidence="11">Allosterically activated by GTP, when glutamine is the substrate; GTP has no effect on the reaction when ammonia is the substrate. The allosteric effector GTP functions by stabilizing the protein conformation that binds the tetrahedral intermediate(s) formed during glutamine hydrolysis. Inhibited by the product CTP, via allosteric rather than competitive inhibition.</text>
</comment>
<feature type="binding site" evidence="11">
    <location>
        <position position="403"/>
    </location>
    <ligand>
        <name>L-glutamine</name>
        <dbReference type="ChEBI" id="CHEBI:58359"/>
    </ligand>
</feature>
<dbReference type="InterPro" id="IPR027417">
    <property type="entry name" value="P-loop_NTPase"/>
</dbReference>
<evidence type="ECO:0000259" key="13">
    <source>
        <dbReference type="Pfam" id="PF00117"/>
    </source>
</evidence>
<comment type="catalytic activity">
    <reaction evidence="10 11">
        <text>UTP + L-glutamine + ATP + H2O = CTP + L-glutamate + ADP + phosphate + 2 H(+)</text>
        <dbReference type="Rhea" id="RHEA:26426"/>
        <dbReference type="ChEBI" id="CHEBI:15377"/>
        <dbReference type="ChEBI" id="CHEBI:15378"/>
        <dbReference type="ChEBI" id="CHEBI:29985"/>
        <dbReference type="ChEBI" id="CHEBI:30616"/>
        <dbReference type="ChEBI" id="CHEBI:37563"/>
        <dbReference type="ChEBI" id="CHEBI:43474"/>
        <dbReference type="ChEBI" id="CHEBI:46398"/>
        <dbReference type="ChEBI" id="CHEBI:58359"/>
        <dbReference type="ChEBI" id="CHEBI:456216"/>
        <dbReference type="EC" id="6.3.4.2"/>
    </reaction>
</comment>
<evidence type="ECO:0000259" key="14">
    <source>
        <dbReference type="Pfam" id="PF06418"/>
    </source>
</evidence>
<dbReference type="NCBIfam" id="NF003792">
    <property type="entry name" value="PRK05380.1"/>
    <property type="match status" value="1"/>
</dbReference>
<feature type="compositionally biased region" description="Basic and acidic residues" evidence="12">
    <location>
        <begin position="456"/>
        <end position="465"/>
    </location>
</feature>
<evidence type="ECO:0000313" key="15">
    <source>
        <dbReference type="EMBL" id="MBI2876222.1"/>
    </source>
</evidence>
<feature type="active site" description="Nucleophile; for glutamine hydrolysis" evidence="11">
    <location>
        <position position="379"/>
    </location>
</feature>
<dbReference type="GO" id="GO:0042802">
    <property type="term" value="F:identical protein binding"/>
    <property type="evidence" value="ECO:0007669"/>
    <property type="project" value="TreeGrafter"/>
</dbReference>
<dbReference type="Pfam" id="PF00117">
    <property type="entry name" value="GATase"/>
    <property type="match status" value="1"/>
</dbReference>
<feature type="binding site" evidence="11">
    <location>
        <position position="71"/>
    </location>
    <ligand>
        <name>ATP</name>
        <dbReference type="ChEBI" id="CHEBI:30616"/>
    </ligand>
</feature>
<comment type="subunit">
    <text evidence="11">Homotetramer.</text>
</comment>
<feature type="region of interest" description="Amidoligase domain" evidence="11">
    <location>
        <begin position="1"/>
        <end position="265"/>
    </location>
</feature>
<feature type="binding site" evidence="11">
    <location>
        <position position="501"/>
    </location>
    <ligand>
        <name>L-glutamine</name>
        <dbReference type="ChEBI" id="CHEBI:58359"/>
    </ligand>
</feature>
<dbReference type="InterPro" id="IPR029062">
    <property type="entry name" value="Class_I_gatase-like"/>
</dbReference>
<dbReference type="PANTHER" id="PTHR11550">
    <property type="entry name" value="CTP SYNTHASE"/>
    <property type="match status" value="1"/>
</dbReference>
<evidence type="ECO:0000256" key="5">
    <source>
        <dbReference type="ARBA" id="ARBA00022741"/>
    </source>
</evidence>
<dbReference type="PROSITE" id="PS51273">
    <property type="entry name" value="GATASE_TYPE_1"/>
    <property type="match status" value="1"/>
</dbReference>
<organism evidence="15 16">
    <name type="scientific">Tectimicrobiota bacterium</name>
    <dbReference type="NCBI Taxonomy" id="2528274"/>
    <lineage>
        <taxon>Bacteria</taxon>
        <taxon>Pseudomonadati</taxon>
        <taxon>Nitrospinota/Tectimicrobiota group</taxon>
        <taxon>Candidatus Tectimicrobiota</taxon>
    </lineage>
</organism>
<feature type="binding site" evidence="11">
    <location>
        <position position="13"/>
    </location>
    <ligand>
        <name>CTP</name>
        <dbReference type="ChEBI" id="CHEBI:37563"/>
        <note>allosteric inhibitor</note>
    </ligand>
</feature>
<feature type="binding site" evidence="11">
    <location>
        <position position="139"/>
    </location>
    <ligand>
        <name>Mg(2+)</name>
        <dbReference type="ChEBI" id="CHEBI:18420"/>
    </ligand>
</feature>
<dbReference type="CDD" id="cd01746">
    <property type="entry name" value="GATase1_CTP_Synthase"/>
    <property type="match status" value="1"/>
</dbReference>
<feature type="binding site" evidence="11">
    <location>
        <begin position="14"/>
        <end position="19"/>
    </location>
    <ligand>
        <name>ATP</name>
        <dbReference type="ChEBI" id="CHEBI:30616"/>
    </ligand>
</feature>
<evidence type="ECO:0000313" key="16">
    <source>
        <dbReference type="Proteomes" id="UP000769766"/>
    </source>
</evidence>
<name>A0A932FWE1_UNCTE</name>
<evidence type="ECO:0000256" key="12">
    <source>
        <dbReference type="SAM" id="MobiDB-lite"/>
    </source>
</evidence>
<evidence type="ECO:0000256" key="4">
    <source>
        <dbReference type="ARBA" id="ARBA00022723"/>
    </source>
</evidence>
<accession>A0A932FWE1</accession>
<feature type="binding site" evidence="11">
    <location>
        <position position="13"/>
    </location>
    <ligand>
        <name>UTP</name>
        <dbReference type="ChEBI" id="CHEBI:46398"/>
    </ligand>
</feature>
<dbReference type="Proteomes" id="UP000769766">
    <property type="component" value="Unassembled WGS sequence"/>
</dbReference>
<keyword evidence="7 11" id="KW-0460">Magnesium</keyword>
<keyword evidence="3 11" id="KW-0436">Ligase</keyword>
<feature type="binding site" evidence="11">
    <location>
        <begin position="186"/>
        <end position="191"/>
    </location>
    <ligand>
        <name>CTP</name>
        <dbReference type="ChEBI" id="CHEBI:37563"/>
        <note>allosteric inhibitor</note>
    </ligand>
</feature>
<dbReference type="InterPro" id="IPR033828">
    <property type="entry name" value="GATase1_CTP_Synthase"/>
</dbReference>
<dbReference type="HAMAP" id="MF_01227">
    <property type="entry name" value="PyrG"/>
    <property type="match status" value="1"/>
</dbReference>
<dbReference type="InterPro" id="IPR017456">
    <property type="entry name" value="CTP_synthase_N"/>
</dbReference>
<dbReference type="AlphaFoldDB" id="A0A932FWE1"/>
<dbReference type="SUPFAM" id="SSF52317">
    <property type="entry name" value="Class I glutamine amidotransferase-like"/>
    <property type="match status" value="1"/>
</dbReference>
<evidence type="ECO:0000256" key="11">
    <source>
        <dbReference type="HAMAP-Rule" id="MF_01227"/>
    </source>
</evidence>